<keyword evidence="1" id="KW-0808">Transferase</keyword>
<organism evidence="3 4">
    <name type="scientific">Mycena venus</name>
    <dbReference type="NCBI Taxonomy" id="2733690"/>
    <lineage>
        <taxon>Eukaryota</taxon>
        <taxon>Fungi</taxon>
        <taxon>Dikarya</taxon>
        <taxon>Basidiomycota</taxon>
        <taxon>Agaricomycotina</taxon>
        <taxon>Agaricomycetes</taxon>
        <taxon>Agaricomycetidae</taxon>
        <taxon>Agaricales</taxon>
        <taxon>Marasmiineae</taxon>
        <taxon>Mycenaceae</taxon>
        <taxon>Mycena</taxon>
    </lineage>
</organism>
<feature type="domain" description="Enolpyruvate transferase" evidence="2">
    <location>
        <begin position="256"/>
        <end position="573"/>
    </location>
</feature>
<dbReference type="InterPro" id="IPR001986">
    <property type="entry name" value="Enolpyruvate_Tfrase_dom"/>
</dbReference>
<dbReference type="Gene3D" id="3.40.50.720">
    <property type="entry name" value="NAD(P)-binding Rossmann-like Domain"/>
    <property type="match status" value="1"/>
</dbReference>
<gene>
    <name evidence="3" type="ORF">MVEN_01770200</name>
</gene>
<dbReference type="InterPro" id="IPR013785">
    <property type="entry name" value="Aldolase_TIM"/>
</dbReference>
<dbReference type="GO" id="GO:0003855">
    <property type="term" value="F:3-dehydroquinate dehydratase activity"/>
    <property type="evidence" value="ECO:0007669"/>
    <property type="project" value="InterPro"/>
</dbReference>
<dbReference type="PANTHER" id="PTHR21090">
    <property type="entry name" value="AROM/DEHYDROQUINATE SYNTHASE"/>
    <property type="match status" value="1"/>
</dbReference>
<dbReference type="GO" id="GO:0003866">
    <property type="term" value="F:3-phosphoshikimate 1-carboxyvinyltransferase activity"/>
    <property type="evidence" value="ECO:0007669"/>
    <property type="project" value="TreeGrafter"/>
</dbReference>
<proteinExistence type="predicted"/>
<name>A0A8H6XML1_9AGAR</name>
<dbReference type="Proteomes" id="UP000620124">
    <property type="component" value="Unassembled WGS sequence"/>
</dbReference>
<sequence length="1252" mass="136883">MRRARIDRPTISRLFDVGHTVADSIQEILGPRLLWGELLAVGLVLEYRLLLLEQRITLRHFFRLKAYLRKWCLPVSLHDPRITNLITSKQLGPDKLLTAISQNLRRRGLTDFEIVFLTPEEFVSSICPEERAIKNLCLDRIQLTPPSVPPEEGVGRPSHWIAISGLISEETEDFIDSLSALTHATISAENQLPAVIVAPKKEASERSLLTPAGTQDIEVRSTSSSLCYLLALCVLARLPTPQKRYTFISRDHPIKKSVSPLLNVLKDNGSTIKYSETPAGGYSLDIEPARQRGGLFRLPVDVSSAVVAALLVCAPRALTQVRLEFIGPGPVISQRWIDFAITQMKDNGVLVTRQRHHATGQLLNIYTVSSKGYKRPPAVSEDVSLANCSFALGAIIGSTVEIKKTMPDQPDQAFVFDVLQRMGCQVVQEKTVLRKRRIVSGPARGNLRPPGDLDMSQMPKSFLLAVVLSAVAWDPHRPRTCTRITGIKKQKGQNRILIAVRELRKLGVECNALAEGIEVYGKPINLLKRNVVVECNGDDRVALAFSILGAVVPIVLDDKQCTERLIPRWWRDLKELRSSLKFGLTVEGVTGSPLSTLNANAPDPSSSIIITGKPPVRLIGSMAAAVVNWQFVDTTSALGNPLTTNAFEKRLLGNPKREVIYVDDDAIQAGTGVAETLRTYTSGHGRLVHVSDLNTQQINASSWLSDCTPGFTLTLPVISDSRDGLLASAQEICRFFKHITQQKESMDLTPARPTYVLDLGQLDISIISALNSVTADVIEFRADLLQEVPTSGITPSLAYVAKQLSILRRHSPLPVIFSLRTVSHGGKHPDAEVDAAFALFALAIRTACEYISVDPLWPRDRLDQLVLDAHASHTLVIASAHDPHGTLDWRGSDVRDLYTACAAFGDVVRISSEARTTESSFALRSFLSTPQRLPSVAMNTGPYGQLSCIFNSVLTPVGMPGSGSLSIPEIQRMRGFHLQPVQSTQVFFLVQDGDISIQRTCLEAAFSLRGLLRTCSVVPKGAQLQDVIRRPDFVGLCVDVSSRESILALLTTKAQNVSCTQHADIAFPVPGSQLYGVNALSLGLRAALLRKTVISTETRALVLGANASVMFALCELGIDSIYVLEPPNQAETARILNDFPAEWRGRVEVLHDLAKLPKSVSLAVATCVVRVGIDIPVELLSGQDGCIMDMDADGQFIRSAEAAGCSWSMISAAEVLVERGIQLAELATGQSVARDAVLKRLKEKHPILEKIL</sequence>
<dbReference type="InterPro" id="IPR036968">
    <property type="entry name" value="Enolpyruvate_Tfrase_sf"/>
</dbReference>
<dbReference type="OrthoDB" id="3028607at2759"/>
<comment type="caution">
    <text evidence="3">The sequence shown here is derived from an EMBL/GenBank/DDBJ whole genome shotgun (WGS) entry which is preliminary data.</text>
</comment>
<protein>
    <submittedName>
        <fullName evidence="3">Pentafunctional AROM polypeptide</fullName>
    </submittedName>
</protein>
<accession>A0A8H6XML1</accession>
<evidence type="ECO:0000259" key="2">
    <source>
        <dbReference type="Pfam" id="PF00275"/>
    </source>
</evidence>
<dbReference type="PANTHER" id="PTHR21090:SF5">
    <property type="entry name" value="PENTAFUNCTIONAL AROM POLYPEPTIDE"/>
    <property type="match status" value="1"/>
</dbReference>
<dbReference type="SUPFAM" id="SSF55205">
    <property type="entry name" value="EPT/RTPC-like"/>
    <property type="match status" value="1"/>
</dbReference>
<evidence type="ECO:0000256" key="1">
    <source>
        <dbReference type="ARBA" id="ARBA00022679"/>
    </source>
</evidence>
<dbReference type="Gene3D" id="3.20.20.70">
    <property type="entry name" value="Aldolase class I"/>
    <property type="match status" value="1"/>
</dbReference>
<dbReference type="Pfam" id="PF00275">
    <property type="entry name" value="EPSP_synthase"/>
    <property type="match status" value="1"/>
</dbReference>
<dbReference type="SUPFAM" id="SSF51569">
    <property type="entry name" value="Aldolase"/>
    <property type="match status" value="1"/>
</dbReference>
<dbReference type="EMBL" id="JACAZI010000016">
    <property type="protein sequence ID" value="KAF7343379.1"/>
    <property type="molecule type" value="Genomic_DNA"/>
</dbReference>
<dbReference type="Pfam" id="PF01487">
    <property type="entry name" value="DHquinase_I"/>
    <property type="match status" value="1"/>
</dbReference>
<evidence type="ECO:0000313" key="3">
    <source>
        <dbReference type="EMBL" id="KAF7343379.1"/>
    </source>
</evidence>
<dbReference type="CDD" id="cd00502">
    <property type="entry name" value="DHQase_I"/>
    <property type="match status" value="1"/>
</dbReference>
<dbReference type="Gene3D" id="1.20.1090.10">
    <property type="entry name" value="Dehydroquinate synthase-like - alpha domain"/>
    <property type="match status" value="1"/>
</dbReference>
<dbReference type="Gene3D" id="3.65.10.10">
    <property type="entry name" value="Enolpyruvate transferase domain"/>
    <property type="match status" value="2"/>
</dbReference>
<dbReference type="InterPro" id="IPR013792">
    <property type="entry name" value="RNA3'P_cycl/enolpyr_Trfase_a/b"/>
</dbReference>
<reference evidence="3" key="1">
    <citation type="submission" date="2020-05" db="EMBL/GenBank/DDBJ databases">
        <title>Mycena genomes resolve the evolution of fungal bioluminescence.</title>
        <authorList>
            <person name="Tsai I.J."/>
        </authorList>
    </citation>
    <scope>NUCLEOTIDE SEQUENCE</scope>
    <source>
        <strain evidence="3">CCC161011</strain>
    </source>
</reference>
<dbReference type="GO" id="GO:0009423">
    <property type="term" value="P:chorismate biosynthetic process"/>
    <property type="evidence" value="ECO:0007669"/>
    <property type="project" value="TreeGrafter"/>
</dbReference>
<dbReference type="AlphaFoldDB" id="A0A8H6XML1"/>
<keyword evidence="4" id="KW-1185">Reference proteome</keyword>
<evidence type="ECO:0000313" key="4">
    <source>
        <dbReference type="Proteomes" id="UP000620124"/>
    </source>
</evidence>
<dbReference type="InterPro" id="IPR001381">
    <property type="entry name" value="DHquinase_I"/>
</dbReference>